<evidence type="ECO:0000313" key="2">
    <source>
        <dbReference type="Proteomes" id="UP000295727"/>
    </source>
</evidence>
<protein>
    <submittedName>
        <fullName evidence="1">PAAR domain-containing protein</fullName>
    </submittedName>
</protein>
<accession>A0A4P7CVI5</accession>
<dbReference type="AlphaFoldDB" id="A0A4P7CVI5"/>
<dbReference type="Pfam" id="PF05488">
    <property type="entry name" value="PAAR_motif"/>
    <property type="match status" value="1"/>
</dbReference>
<evidence type="ECO:0000313" key="1">
    <source>
        <dbReference type="EMBL" id="QBQ98229.1"/>
    </source>
</evidence>
<dbReference type="OrthoDB" id="8594232at2"/>
<sequence>MRRAILKKGDKTTAGGTVLEGIENCTHQGTPITFIGAKIWCPACNSMGVIGWKGPHHADTMMGKQKALEGDLCLCKCLSALLHLTPTGGTPSSLTGREMQRRQFRRWLADIPAGRTSSTPLPTIQTVRWRACGIACLSAQTSWQVVRRIRAERRNVSPWMPADSYGSK</sequence>
<name>A0A4P7CVI5_9BURK</name>
<dbReference type="CDD" id="cd14744">
    <property type="entry name" value="PAAR_CT_2"/>
    <property type="match status" value="1"/>
</dbReference>
<dbReference type="InterPro" id="IPR008727">
    <property type="entry name" value="PAAR_motif"/>
</dbReference>
<dbReference type="EMBL" id="CP038148">
    <property type="protein sequence ID" value="QBQ98229.1"/>
    <property type="molecule type" value="Genomic_DNA"/>
</dbReference>
<proteinExistence type="predicted"/>
<keyword evidence="2" id="KW-1185">Reference proteome</keyword>
<dbReference type="KEGG" id="ppai:E1956_14310"/>
<gene>
    <name evidence="1" type="ORF">E1956_14310</name>
</gene>
<reference evidence="1 2" key="1">
    <citation type="submission" date="2019-03" db="EMBL/GenBank/DDBJ databases">
        <title>Paraburkholderia sp. 7MH5, isolated from subtropical forest soil.</title>
        <authorList>
            <person name="Gao Z.-H."/>
            <person name="Qiu L.-H."/>
        </authorList>
    </citation>
    <scope>NUCLEOTIDE SEQUENCE [LARGE SCALE GENOMIC DNA]</scope>
    <source>
        <strain evidence="1 2">7MH5</strain>
    </source>
</reference>
<organism evidence="1 2">
    <name type="scientific">Paraburkholderia pallida</name>
    <dbReference type="NCBI Taxonomy" id="2547399"/>
    <lineage>
        <taxon>Bacteria</taxon>
        <taxon>Pseudomonadati</taxon>
        <taxon>Pseudomonadota</taxon>
        <taxon>Betaproteobacteria</taxon>
        <taxon>Burkholderiales</taxon>
        <taxon>Burkholderiaceae</taxon>
        <taxon>Paraburkholderia</taxon>
    </lineage>
</organism>
<dbReference type="Proteomes" id="UP000295727">
    <property type="component" value="Chromosome 1"/>
</dbReference>